<proteinExistence type="predicted"/>
<organism evidence="1 2">
    <name type="scientific">Centaurea solstitialis</name>
    <name type="common">yellow star-thistle</name>
    <dbReference type="NCBI Taxonomy" id="347529"/>
    <lineage>
        <taxon>Eukaryota</taxon>
        <taxon>Viridiplantae</taxon>
        <taxon>Streptophyta</taxon>
        <taxon>Embryophyta</taxon>
        <taxon>Tracheophyta</taxon>
        <taxon>Spermatophyta</taxon>
        <taxon>Magnoliopsida</taxon>
        <taxon>eudicotyledons</taxon>
        <taxon>Gunneridae</taxon>
        <taxon>Pentapetalae</taxon>
        <taxon>asterids</taxon>
        <taxon>campanulids</taxon>
        <taxon>Asterales</taxon>
        <taxon>Asteraceae</taxon>
        <taxon>Carduoideae</taxon>
        <taxon>Cardueae</taxon>
        <taxon>Centaureinae</taxon>
        <taxon>Centaurea</taxon>
    </lineage>
</organism>
<gene>
    <name evidence="1" type="ORF">OSB04_021569</name>
</gene>
<comment type="caution">
    <text evidence="1">The sequence shown here is derived from an EMBL/GenBank/DDBJ whole genome shotgun (WGS) entry which is preliminary data.</text>
</comment>
<dbReference type="EMBL" id="JARYMX010000005">
    <property type="protein sequence ID" value="KAJ9549026.1"/>
    <property type="molecule type" value="Genomic_DNA"/>
</dbReference>
<sequence>MRPNFAMEVECMRASMRKLAIWYTPNFKPITTHDELDHIMSTLGFNPLPPISATATATAWREYSFTAAGAFLLKSPNSPPPRPRLPYPRIDGLHVDTYRTFLEAINFYLRMNNISDLFHIRGMPLQHGHDRNQKWCRMIGDDLVYVYREGTAEYGCCPVNKNAKSSKDQNSVLRIVPWKSIIDRIL</sequence>
<accession>A0AA38T5S2</accession>
<keyword evidence="2" id="KW-1185">Reference proteome</keyword>
<protein>
    <submittedName>
        <fullName evidence="1">Uncharacterized protein</fullName>
    </submittedName>
</protein>
<evidence type="ECO:0000313" key="1">
    <source>
        <dbReference type="EMBL" id="KAJ9549026.1"/>
    </source>
</evidence>
<reference evidence="1" key="1">
    <citation type="submission" date="2023-03" db="EMBL/GenBank/DDBJ databases">
        <title>Chromosome-scale reference genome and RAD-based genetic map of yellow starthistle (Centaurea solstitialis) reveal putative structural variation and QTLs associated with invader traits.</title>
        <authorList>
            <person name="Reatini B."/>
            <person name="Cang F.A."/>
            <person name="Jiang Q."/>
            <person name="Mckibben M.T.W."/>
            <person name="Barker M.S."/>
            <person name="Rieseberg L.H."/>
            <person name="Dlugosch K.M."/>
        </authorList>
    </citation>
    <scope>NUCLEOTIDE SEQUENCE</scope>
    <source>
        <strain evidence="1">CAN-66</strain>
        <tissue evidence="1">Leaf</tissue>
    </source>
</reference>
<dbReference type="AlphaFoldDB" id="A0AA38T5S2"/>
<dbReference type="Proteomes" id="UP001172457">
    <property type="component" value="Chromosome 5"/>
</dbReference>
<name>A0AA38T5S2_9ASTR</name>
<evidence type="ECO:0000313" key="2">
    <source>
        <dbReference type="Proteomes" id="UP001172457"/>
    </source>
</evidence>